<dbReference type="Pfam" id="PF25675">
    <property type="entry name" value="Phage_nozzle"/>
    <property type="match status" value="2"/>
</dbReference>
<reference evidence="1 2" key="1">
    <citation type="submission" date="2018-07" db="EMBL/GenBank/DDBJ databases">
        <title>Relating species composition and interactions to biofilm formation in a model drinking water community.</title>
        <authorList>
            <person name="Thompson A."/>
            <person name="English E.L."/>
            <person name="Willsey G."/>
            <person name="Nock A.M."/>
            <person name="Eckstrom K."/>
            <person name="Tighe S.W."/>
            <person name="Bavelock M."/>
            <person name="Cairns B."/>
            <person name="Foote A."/>
            <person name="Schulman H."/>
            <person name="Gupta S."/>
            <person name="Kadouri D."/>
            <person name="Wargo M.J."/>
        </authorList>
    </citation>
    <scope>NUCLEOTIDE SEQUENCE [LARGE SCALE GENOMIC DNA]</scope>
    <source>
        <strain evidence="1">SPS</strain>
    </source>
</reference>
<sequence length="864" mass="93429">MGKLSGGYESVVRGVSEQAPQNRRSGQHFAQVNMISDPVRGLARRHGSLLQDEVKLSIPATQFDSLLADTQAHKTFPFYVGDDEFDVILRTTPDAASLGQDGFAWCFNKSAREFIPIVYNANDIALNQLVSGGVSAVVNVGRYLYMAGNDVVPKVATVDVWNNLANRGRIAATIQLGAYSRTFSLTLVRPDGSKVIGSYTTPSSSYGGTLDTSDIPLYQPDGTTLNPTYQKQVNDRVNAYNGEVTKWIGTAAAAITPANIAAMIAADLRSKGVPSASNIGGTVILDDPQFNDASGSDGGDGSLIRAVGGDVDNVDLVNTVHWVGKVVRVPSETTTGNAVYLKAVSREGGGSGWGPVIWRETAGFSITPQIAFIMGTVEDGKLYIASTAAGLTALSGVVVPDYKANSVGDDLSSPVPEFFGRRIDFLAVFQDRLVIGSGATLLFSRPGDYLNWFRKSVTTVADDDPWEGFALGTEDDTIKWSTLYDRNLLLFGKRFQYIVSGRQPFTPKSASIIVSTAFEDAIDAEPKATGNFVIYGKYNGRLGSEVSSVHQVQAGSIADTPESYKISQQLDTYLAGIPVEIVTMTAPNMILLRTRTERQRVFTYSYMDDAQQGRLFDSWSHWEWADHVGCLIGLSRDSGDVLIYTLKKGITASGASAIWVAAERMVRDTALSDYPYLDSLRPLSQYQTDSANSYLNPTYGPKAGVAVALERLSDKQFIGLPMESYADFLAQYPTQQASAWVGASYPAYVTPTNPYAKDRNGQSILTGRLTLSSVKVAVSETGGMEGWVTRSTGAANRVLDFTGRYLASPTNIIGKQPIVSTTLSVIVGGEVRECSYTLRAKTWLPLTITSIDWTGQLFLNTRRA</sequence>
<keyword evidence="2" id="KW-1185">Reference proteome</keyword>
<evidence type="ECO:0000313" key="1">
    <source>
        <dbReference type="EMBL" id="AXN53739.1"/>
    </source>
</evidence>
<dbReference type="InterPro" id="IPR058003">
    <property type="entry name" value="Phage_gp12"/>
</dbReference>
<dbReference type="EMBL" id="MH684921">
    <property type="protein sequence ID" value="AXN53739.1"/>
    <property type="molecule type" value="Genomic_DNA"/>
</dbReference>
<accession>A0A346FDC5</accession>
<proteinExistence type="predicted"/>
<gene>
    <name evidence="1" type="ORF">SPS_28</name>
</gene>
<evidence type="ECO:0000313" key="2">
    <source>
        <dbReference type="Proteomes" id="UP000260554"/>
    </source>
</evidence>
<protein>
    <submittedName>
        <fullName evidence="1">Tail tubular protein B</fullName>
    </submittedName>
</protein>
<dbReference type="Proteomes" id="UP000260554">
    <property type="component" value="Segment"/>
</dbReference>
<name>A0A346FDC5_9CAUD</name>
<organism evidence="1 2">
    <name type="scientific">Sphingomonas phage Scott</name>
    <dbReference type="NCBI Taxonomy" id="2282912"/>
    <lineage>
        <taxon>Viruses</taxon>
        <taxon>Duplodnaviria</taxon>
        <taxon>Heunggongvirae</taxon>
        <taxon>Uroviricota</taxon>
        <taxon>Caudoviricetes</taxon>
        <taxon>Autographivirales</taxon>
        <taxon>Autonotataviridae</taxon>
        <taxon>Scottvirus</taxon>
        <taxon>Scottvirus scott</taxon>
    </lineage>
</organism>